<dbReference type="InterPro" id="IPR000771">
    <property type="entry name" value="FBA_II"/>
</dbReference>
<dbReference type="Gene3D" id="3.20.20.70">
    <property type="entry name" value="Aldolase class I"/>
    <property type="match status" value="1"/>
</dbReference>
<protein>
    <submittedName>
        <fullName evidence="5">Fructose-bisphosphate aldolase</fullName>
    </submittedName>
</protein>
<feature type="binding site" evidence="3">
    <location>
        <position position="82"/>
    </location>
    <ligand>
        <name>Zn(2+)</name>
        <dbReference type="ChEBI" id="CHEBI:29105"/>
        <label>1</label>
        <note>catalytic</note>
    </ligand>
</feature>
<dbReference type="PANTHER" id="PTHR30304:SF0">
    <property type="entry name" value="D-TAGATOSE-1,6-BISPHOSPHATE ALDOLASE SUBUNIT GATY-RELATED"/>
    <property type="match status" value="1"/>
</dbReference>
<keyword evidence="3" id="KW-0862">Zinc</keyword>
<dbReference type="GO" id="GO:0008270">
    <property type="term" value="F:zinc ion binding"/>
    <property type="evidence" value="ECO:0007669"/>
    <property type="project" value="InterPro"/>
</dbReference>
<name>A0A9W6CB22_9FIRM</name>
<keyword evidence="3" id="KW-0479">Metal-binding</keyword>
<evidence type="ECO:0000256" key="2">
    <source>
        <dbReference type="PIRSR" id="PIRSR001359-2"/>
    </source>
</evidence>
<feature type="binding site" evidence="3">
    <location>
        <position position="203"/>
    </location>
    <ligand>
        <name>Zn(2+)</name>
        <dbReference type="ChEBI" id="CHEBI:29105"/>
        <label>1</label>
        <note>catalytic</note>
    </ligand>
</feature>
<keyword evidence="7" id="KW-1185">Reference proteome</keyword>
<dbReference type="PANTHER" id="PTHR30304">
    <property type="entry name" value="D-TAGATOSE-1,6-BISPHOSPHATE ALDOLASE"/>
    <property type="match status" value="1"/>
</dbReference>
<dbReference type="EMBL" id="BSCH01000003">
    <property type="protein sequence ID" value="GLG89295.1"/>
    <property type="molecule type" value="Genomic_DNA"/>
</dbReference>
<dbReference type="Pfam" id="PF01116">
    <property type="entry name" value="F_bP_aldolase"/>
    <property type="match status" value="1"/>
</dbReference>
<comment type="cofactor">
    <cofactor evidence="3">
        <name>Zn(2+)</name>
        <dbReference type="ChEBI" id="CHEBI:29105"/>
    </cofactor>
    <text evidence="3">Binds 2 Zn(2+) ions per subunit. One is catalytic and the other provides a structural contribution.</text>
</comment>
<dbReference type="Proteomes" id="UP001145094">
    <property type="component" value="Unassembled WGS sequence"/>
</dbReference>
<reference evidence="5 7" key="5">
    <citation type="journal article" date="2023" name="Int. J. Syst. Evol. Microbiol.">
        <title>Sellimonas catena sp. nov., isolated from human faeces.</title>
        <authorList>
            <person name="Hisatomi A."/>
            <person name="Ohkuma M."/>
            <person name="Sakamoto M."/>
        </authorList>
    </citation>
    <scope>NUCLEOTIDE SEQUENCE</scope>
    <source>
        <strain evidence="4 7">12EGH17</strain>
        <strain evidence="5">18CBH55</strain>
    </source>
</reference>
<evidence type="ECO:0000256" key="1">
    <source>
        <dbReference type="PIRSR" id="PIRSR001359-1"/>
    </source>
</evidence>
<feature type="binding site" evidence="2">
    <location>
        <begin position="225"/>
        <end position="228"/>
    </location>
    <ligand>
        <name>dihydroxyacetone phosphate</name>
        <dbReference type="ChEBI" id="CHEBI:57642"/>
    </ligand>
</feature>
<evidence type="ECO:0000313" key="7">
    <source>
        <dbReference type="Proteomes" id="UP001145145"/>
    </source>
</evidence>
<dbReference type="RefSeq" id="WP_281844507.1">
    <property type="nucleotide sequence ID" value="NZ_BSBO01000038.1"/>
</dbReference>
<dbReference type="GO" id="GO:0005829">
    <property type="term" value="C:cytosol"/>
    <property type="evidence" value="ECO:0007669"/>
    <property type="project" value="TreeGrafter"/>
</dbReference>
<feature type="binding site" evidence="3">
    <location>
        <position position="103"/>
    </location>
    <ligand>
        <name>Zn(2+)</name>
        <dbReference type="ChEBI" id="CHEBI:29105"/>
        <label>2</label>
    </ligand>
</feature>
<accession>A0A9W6CB22</accession>
<dbReference type="Proteomes" id="UP001145145">
    <property type="component" value="Unassembled WGS sequence"/>
</dbReference>
<feature type="binding site" evidence="3">
    <location>
        <position position="175"/>
    </location>
    <ligand>
        <name>Zn(2+)</name>
        <dbReference type="ChEBI" id="CHEBI:29105"/>
        <label>1</label>
        <note>catalytic</note>
    </ligand>
</feature>
<reference evidence="5" key="3">
    <citation type="submission" date="2022-11" db="EMBL/GenBank/DDBJ databases">
        <title>Draft genome sequence of Sellimonas catena strain 18CBH55.</title>
        <authorList>
            <person name="Atsushi H."/>
            <person name="Moriya O."/>
            <person name="Mitsuo S."/>
        </authorList>
    </citation>
    <scope>NUCLEOTIDE SEQUENCE</scope>
    <source>
        <strain evidence="5">18CBH55</strain>
    </source>
</reference>
<gene>
    <name evidence="5" type="primary">fbaA</name>
    <name evidence="4" type="ORF">Selli1_30000</name>
    <name evidence="5" type="ORF">Selli2_07220</name>
</gene>
<feature type="binding site" evidence="2">
    <location>
        <position position="176"/>
    </location>
    <ligand>
        <name>dihydroxyacetone phosphate</name>
        <dbReference type="ChEBI" id="CHEBI:57642"/>
    </ligand>
</feature>
<dbReference type="InterPro" id="IPR013785">
    <property type="entry name" value="Aldolase_TIM"/>
</dbReference>
<feature type="active site" description="Proton donor" evidence="1">
    <location>
        <position position="81"/>
    </location>
</feature>
<reference evidence="4" key="2">
    <citation type="submission" date="2022-11" db="EMBL/GenBank/DDBJ databases">
        <title>Draft genome sequence of Sellimonas catena strain 12EGH17.</title>
        <authorList>
            <person name="Hisatomi A."/>
            <person name="Ohkuma M."/>
            <person name="Sakamoto M."/>
        </authorList>
    </citation>
    <scope>NUCLEOTIDE SEQUENCE</scope>
    <source>
        <strain evidence="4">12EGH17</strain>
    </source>
</reference>
<dbReference type="GO" id="GO:0005975">
    <property type="term" value="P:carbohydrate metabolic process"/>
    <property type="evidence" value="ECO:0007669"/>
    <property type="project" value="InterPro"/>
</dbReference>
<dbReference type="SUPFAM" id="SSF51569">
    <property type="entry name" value="Aldolase"/>
    <property type="match status" value="1"/>
</dbReference>
<dbReference type="PIRSF" id="PIRSF001359">
    <property type="entry name" value="F_bP_aldolase_II"/>
    <property type="match status" value="1"/>
</dbReference>
<feature type="binding site" evidence="3">
    <location>
        <position position="133"/>
    </location>
    <ligand>
        <name>Zn(2+)</name>
        <dbReference type="ChEBI" id="CHEBI:29105"/>
        <label>2</label>
    </ligand>
</feature>
<evidence type="ECO:0000313" key="6">
    <source>
        <dbReference type="Proteomes" id="UP001145094"/>
    </source>
</evidence>
<proteinExistence type="predicted"/>
<reference evidence="4" key="1">
    <citation type="submission" date="2022-11" db="EMBL/GenBank/DDBJ databases">
        <title>Draft genome sequence of Sellimonas catena strain 12EGH17.</title>
        <authorList>
            <person name="Atsushi H."/>
            <person name="Moriya O."/>
            <person name="Mitsuo S."/>
        </authorList>
    </citation>
    <scope>NUCLEOTIDE SEQUENCE</scope>
    <source>
        <strain evidence="4">12EGH17</strain>
    </source>
</reference>
<comment type="caution">
    <text evidence="5">The sequence shown here is derived from an EMBL/GenBank/DDBJ whole genome shotgun (WGS) entry which is preliminary data.</text>
</comment>
<reference evidence="5" key="4">
    <citation type="submission" date="2022-11" db="EMBL/GenBank/DDBJ databases">
        <title>Draft genome sequence of Sellimonas catena strain 18CBH55.</title>
        <authorList>
            <person name="Hisatomi A."/>
            <person name="Ohkuma M."/>
            <person name="Sakamoto M."/>
        </authorList>
    </citation>
    <scope>NUCLEOTIDE SEQUENCE</scope>
    <source>
        <strain evidence="5">18CBH55</strain>
    </source>
</reference>
<dbReference type="CDD" id="cd00947">
    <property type="entry name" value="TBP_aldolase_IIB"/>
    <property type="match status" value="1"/>
</dbReference>
<evidence type="ECO:0000313" key="4">
    <source>
        <dbReference type="EMBL" id="GLG05826.1"/>
    </source>
</evidence>
<feature type="binding site" evidence="2">
    <location>
        <begin position="204"/>
        <end position="206"/>
    </location>
    <ligand>
        <name>dihydroxyacetone phosphate</name>
        <dbReference type="ChEBI" id="CHEBI:57642"/>
    </ligand>
</feature>
<dbReference type="GO" id="GO:0009025">
    <property type="term" value="F:tagatose-bisphosphate aldolase activity"/>
    <property type="evidence" value="ECO:0007669"/>
    <property type="project" value="TreeGrafter"/>
</dbReference>
<evidence type="ECO:0000256" key="3">
    <source>
        <dbReference type="PIRSR" id="PIRSR001359-3"/>
    </source>
</evidence>
<dbReference type="NCBIfam" id="TIGR00167">
    <property type="entry name" value="cbbA"/>
    <property type="match status" value="1"/>
</dbReference>
<dbReference type="InterPro" id="IPR050246">
    <property type="entry name" value="Class_II_FBP_aldolase"/>
</dbReference>
<sequence>MIVSMKTVLDIADAENMAIGAFNVTELEGIQAVLGAAEELGQPVILQFAPVHEEYISLKTLGPIMVLMADKAKVPVCVHLDHCDNFDMIREALDMGFSSVMYDGSMLPYEKNCAYTKAAVEIAQMYGASVEAEIGAMNSEDGKAQNDCYTDPEEAGNFVKATGIDALACSFGTVHGLYTAEPKLDFDRIEKIRETIGIPIVMHGGSGVSDEDFRKCIDRGVRKINYYTYRAKAGGEYVKQKCMETDGPVFFHDITCWARDCMKEDVLHAMRVFSGCK</sequence>
<dbReference type="AlphaFoldDB" id="A0A9W6CB22"/>
<dbReference type="EMBL" id="BSBO01000038">
    <property type="protein sequence ID" value="GLG05826.1"/>
    <property type="molecule type" value="Genomic_DNA"/>
</dbReference>
<organism evidence="5 6">
    <name type="scientific">Sellimonas catena</name>
    <dbReference type="NCBI Taxonomy" id="2994035"/>
    <lineage>
        <taxon>Bacteria</taxon>
        <taxon>Bacillati</taxon>
        <taxon>Bacillota</taxon>
        <taxon>Clostridia</taxon>
        <taxon>Lachnospirales</taxon>
        <taxon>Lachnospiraceae</taxon>
        <taxon>Sellimonas</taxon>
    </lineage>
</organism>
<evidence type="ECO:0000313" key="5">
    <source>
        <dbReference type="EMBL" id="GLG89295.1"/>
    </source>
</evidence>